<dbReference type="InterPro" id="IPR024467">
    <property type="entry name" value="Xre/MbcA/ParS-like_toxin-bd"/>
</dbReference>
<feature type="transmembrane region" description="Helical" evidence="1">
    <location>
        <begin position="6"/>
        <end position="24"/>
    </location>
</feature>
<evidence type="ECO:0000256" key="1">
    <source>
        <dbReference type="SAM" id="Phobius"/>
    </source>
</evidence>
<dbReference type="OrthoDB" id="428683at2"/>
<accession>A0A550J7D9</accession>
<sequence length="146" mass="16106">MEPLVVIYLGLSVFLLIACAIILHDQIIDRRVRKESRALVSTTGRTTENRQGPLLRQVIADLEELPDDASFTQIKAALDRAAFQTLPESVRRRALEVFGDEASAAEWLTTRIVALGGQTPVDTLLRANGEEEVLAILGRIEHGVFS</sequence>
<reference evidence="3 4" key="1">
    <citation type="submission" date="2019-07" db="EMBL/GenBank/DDBJ databases">
        <title>Insights of Desulfuromonas acetexigens electromicrobiology.</title>
        <authorList>
            <person name="Katuri K."/>
            <person name="Sapireddy V."/>
            <person name="Shaw D.R."/>
            <person name="Saikaly P."/>
        </authorList>
    </citation>
    <scope>NUCLEOTIDE SEQUENCE [LARGE SCALE GENOMIC DNA]</scope>
    <source>
        <strain evidence="3 4">2873</strain>
    </source>
</reference>
<feature type="domain" description="Antitoxin Xre/MbcA/ParS-like toxin-binding" evidence="2">
    <location>
        <begin position="94"/>
        <end position="143"/>
    </location>
</feature>
<keyword evidence="1" id="KW-1133">Transmembrane helix</keyword>
<dbReference type="RefSeq" id="WP_092054024.1">
    <property type="nucleotide sequence ID" value="NZ_FOJJ01000004.1"/>
</dbReference>
<protein>
    <submittedName>
        <fullName evidence="3">DUF2384 domain-containing protein</fullName>
    </submittedName>
</protein>
<evidence type="ECO:0000313" key="4">
    <source>
        <dbReference type="Proteomes" id="UP000317155"/>
    </source>
</evidence>
<dbReference type="AlphaFoldDB" id="A0A550J7D9"/>
<dbReference type="EMBL" id="VJVV01000012">
    <property type="protein sequence ID" value="TRO79126.1"/>
    <property type="molecule type" value="Genomic_DNA"/>
</dbReference>
<dbReference type="Pfam" id="PF09722">
    <property type="entry name" value="Xre_MbcA_ParS_C"/>
    <property type="match status" value="1"/>
</dbReference>
<gene>
    <name evidence="3" type="ORF">FL622_14185</name>
</gene>
<keyword evidence="1" id="KW-0812">Transmembrane</keyword>
<dbReference type="Proteomes" id="UP000317155">
    <property type="component" value="Unassembled WGS sequence"/>
</dbReference>
<comment type="caution">
    <text evidence="3">The sequence shown here is derived from an EMBL/GenBank/DDBJ whole genome shotgun (WGS) entry which is preliminary data.</text>
</comment>
<evidence type="ECO:0000313" key="3">
    <source>
        <dbReference type="EMBL" id="TRO79126.1"/>
    </source>
</evidence>
<evidence type="ECO:0000259" key="2">
    <source>
        <dbReference type="Pfam" id="PF09722"/>
    </source>
</evidence>
<organism evidence="3 4">
    <name type="scientific">Trichloromonas acetexigens</name>
    <dbReference type="NCBI Taxonomy" id="38815"/>
    <lineage>
        <taxon>Bacteria</taxon>
        <taxon>Pseudomonadati</taxon>
        <taxon>Thermodesulfobacteriota</taxon>
        <taxon>Desulfuromonadia</taxon>
        <taxon>Desulfuromonadales</taxon>
        <taxon>Trichloromonadaceae</taxon>
        <taxon>Trichloromonas</taxon>
    </lineage>
</organism>
<keyword evidence="1" id="KW-0472">Membrane</keyword>
<keyword evidence="4" id="KW-1185">Reference proteome</keyword>
<name>A0A550J7D9_9BACT</name>
<proteinExistence type="predicted"/>